<accession>A0A4U5MG21</accession>
<evidence type="ECO:0000313" key="2">
    <source>
        <dbReference type="EMBL" id="TKR68179.1"/>
    </source>
</evidence>
<protein>
    <recommendedName>
        <fullName evidence="4">DUF19 domain-containing protein</fullName>
    </recommendedName>
</protein>
<proteinExistence type="predicted"/>
<feature type="signal peptide" evidence="1">
    <location>
        <begin position="1"/>
        <end position="17"/>
    </location>
</feature>
<reference evidence="2 3" key="2">
    <citation type="journal article" date="2019" name="G3 (Bethesda)">
        <title>Hybrid Assembly of the Genome of the Entomopathogenic Nematode Steinernema carpocapsae Identifies the X-Chromosome.</title>
        <authorList>
            <person name="Serra L."/>
            <person name="Macchietto M."/>
            <person name="Macias-Munoz A."/>
            <person name="McGill C.J."/>
            <person name="Rodriguez I.M."/>
            <person name="Rodriguez B."/>
            <person name="Murad R."/>
            <person name="Mortazavi A."/>
        </authorList>
    </citation>
    <scope>NUCLEOTIDE SEQUENCE [LARGE SCALE GENOMIC DNA]</scope>
    <source>
        <strain evidence="2 3">ALL</strain>
    </source>
</reference>
<dbReference type="OrthoDB" id="5797537at2759"/>
<feature type="chain" id="PRO_5020855848" description="DUF19 domain-containing protein" evidence="1">
    <location>
        <begin position="18"/>
        <end position="236"/>
    </location>
</feature>
<evidence type="ECO:0000313" key="3">
    <source>
        <dbReference type="Proteomes" id="UP000298663"/>
    </source>
</evidence>
<dbReference type="Proteomes" id="UP000298663">
    <property type="component" value="Unassembled WGS sequence"/>
</dbReference>
<reference evidence="2 3" key="1">
    <citation type="journal article" date="2015" name="Genome Biol.">
        <title>Comparative genomics of Steinernema reveals deeply conserved gene regulatory networks.</title>
        <authorList>
            <person name="Dillman A.R."/>
            <person name="Macchietto M."/>
            <person name="Porter C.F."/>
            <person name="Rogers A."/>
            <person name="Williams B."/>
            <person name="Antoshechkin I."/>
            <person name="Lee M.M."/>
            <person name="Goodwin Z."/>
            <person name="Lu X."/>
            <person name="Lewis E.E."/>
            <person name="Goodrich-Blair H."/>
            <person name="Stock S.P."/>
            <person name="Adams B.J."/>
            <person name="Sternberg P.W."/>
            <person name="Mortazavi A."/>
        </authorList>
    </citation>
    <scope>NUCLEOTIDE SEQUENCE [LARGE SCALE GENOMIC DNA]</scope>
    <source>
        <strain evidence="2 3">ALL</strain>
    </source>
</reference>
<dbReference type="AlphaFoldDB" id="A0A4U5MG21"/>
<gene>
    <name evidence="2" type="ORF">L596_024195</name>
</gene>
<evidence type="ECO:0008006" key="4">
    <source>
        <dbReference type="Google" id="ProtNLM"/>
    </source>
</evidence>
<keyword evidence="1" id="KW-0732">Signal</keyword>
<dbReference type="STRING" id="34508.A0A4U5MG21"/>
<keyword evidence="3" id="KW-1185">Reference proteome</keyword>
<dbReference type="EMBL" id="AZBU02000008">
    <property type="protein sequence ID" value="TKR68179.1"/>
    <property type="molecule type" value="Genomic_DNA"/>
</dbReference>
<sequence length="236" mass="27046">MFTVVFLCALFAPNVAGIFPIPQENLGEELLRGLYPLASWRSSLPGICSDLEFNACQANFDQALNISTALKWKDSQILNMLIRLRLRIPDFKNFLNVCKARQEFYSCLKSSFSSCVNIFSLFRRPEATWDNVVPYVELWKHLDFICNAGFEVFYAHRDCNYRVEAKFDDDLEKCKSTFTDGIKQDPTEYCSVVSQMAACYQKIFRSECGSEMGWFACEDARVGFAENCSNLRCYAA</sequence>
<evidence type="ECO:0000256" key="1">
    <source>
        <dbReference type="SAM" id="SignalP"/>
    </source>
</evidence>
<comment type="caution">
    <text evidence="2">The sequence shown here is derived from an EMBL/GenBank/DDBJ whole genome shotgun (WGS) entry which is preliminary data.</text>
</comment>
<organism evidence="2 3">
    <name type="scientific">Steinernema carpocapsae</name>
    <name type="common">Entomopathogenic nematode</name>
    <dbReference type="NCBI Taxonomy" id="34508"/>
    <lineage>
        <taxon>Eukaryota</taxon>
        <taxon>Metazoa</taxon>
        <taxon>Ecdysozoa</taxon>
        <taxon>Nematoda</taxon>
        <taxon>Chromadorea</taxon>
        <taxon>Rhabditida</taxon>
        <taxon>Tylenchina</taxon>
        <taxon>Panagrolaimomorpha</taxon>
        <taxon>Strongyloidoidea</taxon>
        <taxon>Steinernematidae</taxon>
        <taxon>Steinernema</taxon>
    </lineage>
</organism>
<dbReference type="PANTHER" id="PTHR34311">
    <property type="entry name" value="PROTEIN CBG21698-RELATED"/>
    <property type="match status" value="1"/>
</dbReference>
<name>A0A4U5MG21_STECR</name>